<dbReference type="PANTHER" id="PTHR32285">
    <property type="entry name" value="PROTEIN TRICHOME BIREFRINGENCE-LIKE 9-RELATED"/>
    <property type="match status" value="1"/>
</dbReference>
<reference evidence="10 11" key="1">
    <citation type="submission" date="2020-08" db="EMBL/GenBank/DDBJ databases">
        <title>Plant Genome Project.</title>
        <authorList>
            <person name="Zhang R.-G."/>
        </authorList>
    </citation>
    <scope>NUCLEOTIDE SEQUENCE [LARGE SCALE GENOMIC DNA]</scope>
    <source>
        <tissue evidence="10">Rhizome</tissue>
    </source>
</reference>
<keyword evidence="11" id="KW-1185">Reference proteome</keyword>
<evidence type="ECO:0000313" key="10">
    <source>
        <dbReference type="EMBL" id="KAG6505070.1"/>
    </source>
</evidence>
<evidence type="ECO:0000256" key="2">
    <source>
        <dbReference type="ARBA" id="ARBA00007727"/>
    </source>
</evidence>
<keyword evidence="7" id="KW-0472">Membrane</keyword>
<accession>A0A8J5GFX7</accession>
<name>A0A8J5GFX7_ZINOF</name>
<dbReference type="AlphaFoldDB" id="A0A8J5GFX7"/>
<dbReference type="GO" id="GO:0000139">
    <property type="term" value="C:Golgi membrane"/>
    <property type="evidence" value="ECO:0007669"/>
    <property type="project" value="UniProtKB-SubCell"/>
</dbReference>
<comment type="caution">
    <text evidence="10">The sequence shown here is derived from an EMBL/GenBank/DDBJ whole genome shotgun (WGS) entry which is preliminary data.</text>
</comment>
<dbReference type="InterPro" id="IPR029962">
    <property type="entry name" value="TBL"/>
</dbReference>
<dbReference type="Proteomes" id="UP000734854">
    <property type="component" value="Unassembled WGS sequence"/>
</dbReference>
<dbReference type="GO" id="GO:1990538">
    <property type="term" value="F:xylan O-acetyltransferase activity"/>
    <property type="evidence" value="ECO:0007669"/>
    <property type="project" value="UniProtKB-ARBA"/>
</dbReference>
<feature type="domain" description="Trichome birefringence-like N-terminal" evidence="9">
    <location>
        <begin position="102"/>
        <end position="156"/>
    </location>
</feature>
<comment type="subcellular location">
    <subcellularLocation>
        <location evidence="1">Golgi apparatus membrane</location>
        <topology evidence="1">Single-pass type II membrane protein</topology>
    </subcellularLocation>
</comment>
<comment type="similarity">
    <text evidence="2">Belongs to the PC-esterase family. TBL subfamily.</text>
</comment>
<keyword evidence="5" id="KW-1133">Transmembrane helix</keyword>
<evidence type="ECO:0000259" key="9">
    <source>
        <dbReference type="Pfam" id="PF14416"/>
    </source>
</evidence>
<dbReference type="EMBL" id="JACMSC010000010">
    <property type="protein sequence ID" value="KAG6505070.1"/>
    <property type="molecule type" value="Genomic_DNA"/>
</dbReference>
<evidence type="ECO:0000313" key="11">
    <source>
        <dbReference type="Proteomes" id="UP000734854"/>
    </source>
</evidence>
<proteinExistence type="inferred from homology"/>
<keyword evidence="4" id="KW-0735">Signal-anchor</keyword>
<dbReference type="Pfam" id="PF14416">
    <property type="entry name" value="PMR5N"/>
    <property type="match status" value="1"/>
</dbReference>
<dbReference type="Pfam" id="PF13839">
    <property type="entry name" value="PC-Esterase"/>
    <property type="match status" value="1"/>
</dbReference>
<dbReference type="InterPro" id="IPR025846">
    <property type="entry name" value="TBL_N"/>
</dbReference>
<sequence length="444" mass="52013">MLQYSFVMEYYSSFLPPPLFSRRWLLLSLAALLGYLLLCFTLHRIFPAPNVIAIASLSFPRPQGELDSTPLAPAPSAAPQVSHLALTANFPGNVSGVDSAEEKCNLFEGRWVYDPSRHPLYRSQRCPFLSDQVSCQRSGRPDSDYERWRWQPNGCDLPRFNGTETLERWRGKRVVVVGDSLNRNMWESMICILYSAVHRKHVYVKDRSAEHKLFRALDYDCTVEFFWSPFLVELKERKGDRAKILHLDNLSASARFWRGADVMVFNTGHWWTHNGKMRAWDYFQLREELTEEMEPAEAFNIALRTWARWVDRNVDPRQTAVFFRSISPEHKRENLQWCYNQTRPISDKERYVWQFPKSMVTLVERTLLRMRTPVRYLNVTRLSGFRRDAHTGVYTSRQGKLLTPEQRKEPERFADCSHWCLPGLPDTWNELLFASLLETSLTTS</sequence>
<evidence type="ECO:0000256" key="1">
    <source>
        <dbReference type="ARBA" id="ARBA00004323"/>
    </source>
</evidence>
<evidence type="ECO:0000256" key="5">
    <source>
        <dbReference type="ARBA" id="ARBA00022989"/>
    </source>
</evidence>
<feature type="domain" description="Trichome birefringence-like C-terminal" evidence="8">
    <location>
        <begin position="157"/>
        <end position="434"/>
    </location>
</feature>
<evidence type="ECO:0000256" key="6">
    <source>
        <dbReference type="ARBA" id="ARBA00023034"/>
    </source>
</evidence>
<keyword evidence="3" id="KW-0812">Transmembrane</keyword>
<evidence type="ECO:0000256" key="3">
    <source>
        <dbReference type="ARBA" id="ARBA00022692"/>
    </source>
</evidence>
<evidence type="ECO:0000256" key="4">
    <source>
        <dbReference type="ARBA" id="ARBA00022968"/>
    </source>
</evidence>
<protein>
    <recommendedName>
        <fullName evidence="12">Trichome birefringence-like N-terminal domain-containing protein</fullName>
    </recommendedName>
</protein>
<dbReference type="InterPro" id="IPR026057">
    <property type="entry name" value="TBL_C"/>
</dbReference>
<evidence type="ECO:0000256" key="7">
    <source>
        <dbReference type="ARBA" id="ARBA00023136"/>
    </source>
</evidence>
<keyword evidence="6" id="KW-0333">Golgi apparatus</keyword>
<organism evidence="10 11">
    <name type="scientific">Zingiber officinale</name>
    <name type="common">Ginger</name>
    <name type="synonym">Amomum zingiber</name>
    <dbReference type="NCBI Taxonomy" id="94328"/>
    <lineage>
        <taxon>Eukaryota</taxon>
        <taxon>Viridiplantae</taxon>
        <taxon>Streptophyta</taxon>
        <taxon>Embryophyta</taxon>
        <taxon>Tracheophyta</taxon>
        <taxon>Spermatophyta</taxon>
        <taxon>Magnoliopsida</taxon>
        <taxon>Liliopsida</taxon>
        <taxon>Zingiberales</taxon>
        <taxon>Zingiberaceae</taxon>
        <taxon>Zingiber</taxon>
    </lineage>
</organism>
<gene>
    <name evidence="10" type="ORF">ZIOFF_037418</name>
</gene>
<dbReference type="OrthoDB" id="737117at2759"/>
<dbReference type="PANTHER" id="PTHR32285:SF38">
    <property type="entry name" value="OS01G0614300 PROTEIN"/>
    <property type="match status" value="1"/>
</dbReference>
<evidence type="ECO:0000259" key="8">
    <source>
        <dbReference type="Pfam" id="PF13839"/>
    </source>
</evidence>
<evidence type="ECO:0008006" key="12">
    <source>
        <dbReference type="Google" id="ProtNLM"/>
    </source>
</evidence>